<protein>
    <recommendedName>
        <fullName evidence="3">Carbohydrate kinase PfkB domain-containing protein</fullName>
    </recommendedName>
</protein>
<dbReference type="Gene3D" id="3.40.1190.20">
    <property type="match status" value="1"/>
</dbReference>
<comment type="caution">
    <text evidence="4">The sequence shown here is derived from an EMBL/GenBank/DDBJ whole genome shotgun (WGS) entry which is preliminary data.</text>
</comment>
<dbReference type="InterPro" id="IPR002173">
    <property type="entry name" value="Carboh/pur_kinase_PfkB_CS"/>
</dbReference>
<evidence type="ECO:0000313" key="4">
    <source>
        <dbReference type="EMBL" id="PDV97789.1"/>
    </source>
</evidence>
<organism evidence="4 5">
    <name type="scientific">Candidatus Chloroploca asiatica</name>
    <dbReference type="NCBI Taxonomy" id="1506545"/>
    <lineage>
        <taxon>Bacteria</taxon>
        <taxon>Bacillati</taxon>
        <taxon>Chloroflexota</taxon>
        <taxon>Chloroflexia</taxon>
        <taxon>Chloroflexales</taxon>
        <taxon>Chloroflexineae</taxon>
        <taxon>Oscillochloridaceae</taxon>
        <taxon>Candidatus Chloroploca</taxon>
    </lineage>
</organism>
<reference evidence="4 5" key="1">
    <citation type="submission" date="2016-05" db="EMBL/GenBank/DDBJ databases">
        <authorList>
            <person name="Lavstsen T."/>
            <person name="Jespersen J.S."/>
        </authorList>
    </citation>
    <scope>NUCLEOTIDE SEQUENCE [LARGE SCALE GENOMIC DNA]</scope>
    <source>
        <strain evidence="4 5">B7-9</strain>
    </source>
</reference>
<dbReference type="RefSeq" id="WP_097654117.1">
    <property type="nucleotide sequence ID" value="NZ_LYXE01000123.1"/>
</dbReference>
<dbReference type="Pfam" id="PF00294">
    <property type="entry name" value="PfkB"/>
    <property type="match status" value="2"/>
</dbReference>
<keyword evidence="2" id="KW-0418">Kinase</keyword>
<dbReference type="PANTHER" id="PTHR42774:SF3">
    <property type="entry name" value="KETOHEXOKINASE"/>
    <property type="match status" value="1"/>
</dbReference>
<feature type="domain" description="Carbohydrate kinase PfkB" evidence="3">
    <location>
        <begin position="195"/>
        <end position="280"/>
    </location>
</feature>
<name>A0A2H3KIW7_9CHLR</name>
<gene>
    <name evidence="4" type="ORF">A9Q02_17525</name>
</gene>
<dbReference type="PROSITE" id="PS00584">
    <property type="entry name" value="PFKB_KINASES_2"/>
    <property type="match status" value="1"/>
</dbReference>
<sequence>MKEFDVYAYGVIASSELHLLSMAFPSPDSYAEIAASHFMTGGEALNSAIVLSRLGVSVQLDGNWIGATPVGERLLATIARYGIDTQRLRVEPGFAGVREIVFSDDRSRTIFGNYVDLLSTTRKWNIPRKDDLAKARLVCVDPPFQAESALVGAYAVELGVPFVSIDCPYDQALASSAAAVIISGEFRNRAYPHVALAELFAAYQQRAQGLVVLTVGDEAILYGRKGTPGKQLKPYAVNVIDSAGAGDSFRAGVIYGMLQQWSDEQTIQYAAAVAGMVCASFPGVLNSPTHAEVMHFMQVYPSAQ</sequence>
<keyword evidence="1" id="KW-0808">Transferase</keyword>
<evidence type="ECO:0000256" key="1">
    <source>
        <dbReference type="ARBA" id="ARBA00022679"/>
    </source>
</evidence>
<evidence type="ECO:0000256" key="2">
    <source>
        <dbReference type="ARBA" id="ARBA00022777"/>
    </source>
</evidence>
<keyword evidence="5" id="KW-1185">Reference proteome</keyword>
<dbReference type="InterPro" id="IPR052562">
    <property type="entry name" value="Ketohexokinase-related"/>
</dbReference>
<evidence type="ECO:0000259" key="3">
    <source>
        <dbReference type="Pfam" id="PF00294"/>
    </source>
</evidence>
<evidence type="ECO:0000313" key="5">
    <source>
        <dbReference type="Proteomes" id="UP000220922"/>
    </source>
</evidence>
<dbReference type="Proteomes" id="UP000220922">
    <property type="component" value="Unassembled WGS sequence"/>
</dbReference>
<dbReference type="InterPro" id="IPR011611">
    <property type="entry name" value="PfkB_dom"/>
</dbReference>
<dbReference type="OrthoDB" id="9775849at2"/>
<accession>A0A2H3KIW7</accession>
<feature type="domain" description="Carbohydrate kinase PfkB" evidence="3">
    <location>
        <begin position="32"/>
        <end position="140"/>
    </location>
</feature>
<dbReference type="AlphaFoldDB" id="A0A2H3KIW7"/>
<proteinExistence type="predicted"/>
<dbReference type="EMBL" id="LYXE01000123">
    <property type="protein sequence ID" value="PDV97789.1"/>
    <property type="molecule type" value="Genomic_DNA"/>
</dbReference>
<dbReference type="PANTHER" id="PTHR42774">
    <property type="entry name" value="PHOSPHOTRANSFERASE SYSTEM TRANSPORT PROTEIN"/>
    <property type="match status" value="1"/>
</dbReference>
<dbReference type="GO" id="GO:0016301">
    <property type="term" value="F:kinase activity"/>
    <property type="evidence" value="ECO:0007669"/>
    <property type="project" value="UniProtKB-KW"/>
</dbReference>
<dbReference type="InterPro" id="IPR029056">
    <property type="entry name" value="Ribokinase-like"/>
</dbReference>
<dbReference type="SUPFAM" id="SSF53613">
    <property type="entry name" value="Ribokinase-like"/>
    <property type="match status" value="1"/>
</dbReference>